<dbReference type="PROSITE" id="PS51194">
    <property type="entry name" value="HELICASE_CTER"/>
    <property type="match status" value="1"/>
</dbReference>
<dbReference type="NCBIfam" id="NF004066">
    <property type="entry name" value="PRK05580.1-3"/>
    <property type="match status" value="1"/>
</dbReference>
<dbReference type="GO" id="GO:0003677">
    <property type="term" value="F:DNA binding"/>
    <property type="evidence" value="ECO:0007669"/>
    <property type="project" value="UniProtKB-UniRule"/>
</dbReference>
<keyword evidence="1 12" id="KW-0639">Primosome</keyword>
<dbReference type="CDD" id="cd18804">
    <property type="entry name" value="SF2_C_priA"/>
    <property type="match status" value="1"/>
</dbReference>
<feature type="binding site" evidence="12">
    <location>
        <position position="548"/>
    </location>
    <ligand>
        <name>Zn(2+)</name>
        <dbReference type="ChEBI" id="CHEBI:29105"/>
        <label>2</label>
    </ligand>
</feature>
<dbReference type="EC" id="5.6.2.4" evidence="12"/>
<feature type="binding site" evidence="12">
    <location>
        <position position="561"/>
    </location>
    <ligand>
        <name>Zn(2+)</name>
        <dbReference type="ChEBI" id="CHEBI:29105"/>
        <label>1</label>
    </ligand>
</feature>
<keyword evidence="4 12" id="KW-0547">Nucleotide-binding</keyword>
<evidence type="ECO:0000256" key="11">
    <source>
        <dbReference type="ARBA" id="ARBA00048988"/>
    </source>
</evidence>
<evidence type="ECO:0000256" key="9">
    <source>
        <dbReference type="ARBA" id="ARBA00023125"/>
    </source>
</evidence>
<feature type="domain" description="Helicase C-terminal" evidence="14">
    <location>
        <begin position="553"/>
        <end position="712"/>
    </location>
</feature>
<reference evidence="15 16" key="1">
    <citation type="submission" date="2018-06" db="EMBL/GenBank/DDBJ databases">
        <authorList>
            <consortium name="Pathogen Informatics"/>
            <person name="Doyle S."/>
        </authorList>
    </citation>
    <scope>NUCLEOTIDE SEQUENCE [LARGE SCALE GENOMIC DNA]</scope>
    <source>
        <strain evidence="15 16">NCTC10571</strain>
    </source>
</reference>
<evidence type="ECO:0000256" key="2">
    <source>
        <dbReference type="ARBA" id="ARBA00022705"/>
    </source>
</evidence>
<feature type="domain" description="Helicase ATP-binding" evidence="13">
    <location>
        <begin position="291"/>
        <end position="457"/>
    </location>
</feature>
<dbReference type="EMBL" id="UGPP01000001">
    <property type="protein sequence ID" value="STY70865.1"/>
    <property type="molecule type" value="Genomic_DNA"/>
</dbReference>
<dbReference type="PROSITE" id="PS51192">
    <property type="entry name" value="HELICASE_ATP_BIND_1"/>
    <property type="match status" value="1"/>
</dbReference>
<keyword evidence="7 12" id="KW-0862">Zinc</keyword>
<dbReference type="InterPro" id="IPR027417">
    <property type="entry name" value="P-loop_NTPase"/>
</dbReference>
<keyword evidence="6 12" id="KW-0347">Helicase</keyword>
<comment type="similarity">
    <text evidence="12">Belongs to the helicase family. PriA subfamily.</text>
</comment>
<dbReference type="Pfam" id="PF18074">
    <property type="entry name" value="PriA_C"/>
    <property type="match status" value="1"/>
</dbReference>
<proteinExistence type="inferred from homology"/>
<dbReference type="GO" id="GO:0043138">
    <property type="term" value="F:3'-5' DNA helicase activity"/>
    <property type="evidence" value="ECO:0007669"/>
    <property type="project" value="UniProtKB-EC"/>
</dbReference>
<dbReference type="InterPro" id="IPR014001">
    <property type="entry name" value="Helicase_ATP-bd"/>
</dbReference>
<dbReference type="GO" id="GO:0016887">
    <property type="term" value="F:ATP hydrolysis activity"/>
    <property type="evidence" value="ECO:0007669"/>
    <property type="project" value="RHEA"/>
</dbReference>
<evidence type="ECO:0000256" key="7">
    <source>
        <dbReference type="ARBA" id="ARBA00022833"/>
    </source>
</evidence>
<gene>
    <name evidence="12 15" type="primary">priA</name>
    <name evidence="15" type="ORF">NCTC10571_01012</name>
</gene>
<accession>A0A378NST9</accession>
<comment type="cofactor">
    <cofactor evidence="12">
        <name>Zn(2+)</name>
        <dbReference type="ChEBI" id="CHEBI:29105"/>
    </cofactor>
    <text evidence="12">Binds 2 zinc ions per subunit.</text>
</comment>
<feature type="binding site" evidence="12">
    <location>
        <position position="528"/>
    </location>
    <ligand>
        <name>Zn(2+)</name>
        <dbReference type="ChEBI" id="CHEBI:29105"/>
        <label>2</label>
    </ligand>
</feature>
<dbReference type="CDD" id="cd17929">
    <property type="entry name" value="DEXHc_priA"/>
    <property type="match status" value="1"/>
</dbReference>
<evidence type="ECO:0000256" key="5">
    <source>
        <dbReference type="ARBA" id="ARBA00022801"/>
    </source>
</evidence>
<dbReference type="InterPro" id="IPR001650">
    <property type="entry name" value="Helicase_C-like"/>
</dbReference>
<comment type="function">
    <text evidence="12">Initiates the restart of stalled replication forks, which reloads the replicative helicase on sites other than the origin of replication. Recognizes and binds to abandoned replication forks and remodels them to uncover a helicase loading site. Promotes assembly of the primosome at these replication forks.</text>
</comment>
<keyword evidence="3 12" id="KW-0479">Metal-binding</keyword>
<dbReference type="PANTHER" id="PTHR30580:SF0">
    <property type="entry name" value="PRIMOSOMAL PROTEIN N"/>
    <property type="match status" value="1"/>
</dbReference>
<feature type="binding site" evidence="12">
    <location>
        <position position="519"/>
    </location>
    <ligand>
        <name>Zn(2+)</name>
        <dbReference type="ChEBI" id="CHEBI:29105"/>
        <label>1</label>
    </ligand>
</feature>
<dbReference type="InterPro" id="IPR042115">
    <property type="entry name" value="PriA_3primeBD_sf"/>
</dbReference>
<dbReference type="InterPro" id="IPR041222">
    <property type="entry name" value="PriA_3primeBD"/>
</dbReference>
<dbReference type="RefSeq" id="WP_115151321.1">
    <property type="nucleotide sequence ID" value="NZ_UGPP01000001.1"/>
</dbReference>
<dbReference type="InterPro" id="IPR041236">
    <property type="entry name" value="PriA_C"/>
</dbReference>
<dbReference type="InterPro" id="IPR011545">
    <property type="entry name" value="DEAD/DEAH_box_helicase_dom"/>
</dbReference>
<evidence type="ECO:0000256" key="6">
    <source>
        <dbReference type="ARBA" id="ARBA00022806"/>
    </source>
</evidence>
<evidence type="ECO:0000256" key="1">
    <source>
        <dbReference type="ARBA" id="ARBA00022515"/>
    </source>
</evidence>
<dbReference type="FunFam" id="3.40.50.300:FF:000489">
    <property type="entry name" value="Primosome assembly protein PriA"/>
    <property type="match status" value="1"/>
</dbReference>
<comment type="subunit">
    <text evidence="12">Component of the replication restart primosome.</text>
</comment>
<feature type="binding site" evidence="12">
    <location>
        <position position="558"/>
    </location>
    <ligand>
        <name>Zn(2+)</name>
        <dbReference type="ChEBI" id="CHEBI:29105"/>
        <label>1</label>
    </ligand>
</feature>
<dbReference type="SMART" id="SM00487">
    <property type="entry name" value="DEXDc"/>
    <property type="match status" value="1"/>
</dbReference>
<evidence type="ECO:0000259" key="13">
    <source>
        <dbReference type="PROSITE" id="PS51192"/>
    </source>
</evidence>
<keyword evidence="2 12" id="KW-0235">DNA replication</keyword>
<dbReference type="GO" id="GO:1990077">
    <property type="term" value="C:primosome complex"/>
    <property type="evidence" value="ECO:0007669"/>
    <property type="project" value="UniProtKB-UniRule"/>
</dbReference>
<keyword evidence="5 12" id="KW-0378">Hydrolase</keyword>
<dbReference type="GO" id="GO:0006270">
    <property type="term" value="P:DNA replication initiation"/>
    <property type="evidence" value="ECO:0007669"/>
    <property type="project" value="TreeGrafter"/>
</dbReference>
<dbReference type="GO" id="GO:0006302">
    <property type="term" value="P:double-strand break repair"/>
    <property type="evidence" value="ECO:0007669"/>
    <property type="project" value="InterPro"/>
</dbReference>
<dbReference type="GO" id="GO:0006310">
    <property type="term" value="P:DNA recombination"/>
    <property type="evidence" value="ECO:0007669"/>
    <property type="project" value="InterPro"/>
</dbReference>
<evidence type="ECO:0000256" key="4">
    <source>
        <dbReference type="ARBA" id="ARBA00022741"/>
    </source>
</evidence>
<dbReference type="GO" id="GO:0005524">
    <property type="term" value="F:ATP binding"/>
    <property type="evidence" value="ECO:0007669"/>
    <property type="project" value="UniProtKB-UniRule"/>
</dbReference>
<dbReference type="GO" id="GO:0006269">
    <property type="term" value="P:DNA replication, synthesis of primer"/>
    <property type="evidence" value="ECO:0007669"/>
    <property type="project" value="UniProtKB-KW"/>
</dbReference>
<protein>
    <recommendedName>
        <fullName evidence="12">Replication restart protein PriA</fullName>
    </recommendedName>
    <alternativeName>
        <fullName evidence="12">ATP-dependent DNA helicase PriA</fullName>
        <ecNumber evidence="12">5.6.2.4</ecNumber>
    </alternativeName>
    <alternativeName>
        <fullName evidence="12">DNA 3'-5' helicase PriA</fullName>
    </alternativeName>
</protein>
<dbReference type="GO" id="GO:0008270">
    <property type="term" value="F:zinc ion binding"/>
    <property type="evidence" value="ECO:0007669"/>
    <property type="project" value="UniProtKB-UniRule"/>
</dbReference>
<feature type="binding site" evidence="12">
    <location>
        <position position="531"/>
    </location>
    <ligand>
        <name>Zn(2+)</name>
        <dbReference type="ChEBI" id="CHEBI:29105"/>
        <label>2</label>
    </ligand>
</feature>
<dbReference type="NCBIfam" id="TIGR00595">
    <property type="entry name" value="priA"/>
    <property type="match status" value="1"/>
</dbReference>
<dbReference type="HAMAP" id="MF_00983">
    <property type="entry name" value="PriA"/>
    <property type="match status" value="1"/>
</dbReference>
<dbReference type="Gene3D" id="3.40.50.300">
    <property type="entry name" value="P-loop containing nucleotide triphosphate hydrolases"/>
    <property type="match status" value="2"/>
</dbReference>
<dbReference type="Pfam" id="PF00270">
    <property type="entry name" value="DEAD"/>
    <property type="match status" value="1"/>
</dbReference>
<evidence type="ECO:0000256" key="12">
    <source>
        <dbReference type="HAMAP-Rule" id="MF_00983"/>
    </source>
</evidence>
<dbReference type="Pfam" id="PF00271">
    <property type="entry name" value="Helicase_C"/>
    <property type="match status" value="1"/>
</dbReference>
<evidence type="ECO:0000256" key="8">
    <source>
        <dbReference type="ARBA" id="ARBA00022840"/>
    </source>
</evidence>
<dbReference type="SMART" id="SM00490">
    <property type="entry name" value="HELICc"/>
    <property type="match status" value="1"/>
</dbReference>
<dbReference type="SUPFAM" id="SSF52540">
    <property type="entry name" value="P-loop containing nucleoside triphosphate hydrolases"/>
    <property type="match status" value="2"/>
</dbReference>
<dbReference type="Pfam" id="PF17764">
    <property type="entry name" value="PriA_3primeBD"/>
    <property type="match status" value="1"/>
</dbReference>
<comment type="catalytic activity">
    <reaction evidence="12">
        <text>Couples ATP hydrolysis with the unwinding of duplex DNA by translocating in the 3'-5' direction.</text>
        <dbReference type="EC" id="5.6.2.4"/>
    </reaction>
</comment>
<feature type="binding site" evidence="12">
    <location>
        <position position="522"/>
    </location>
    <ligand>
        <name>Zn(2+)</name>
        <dbReference type="ChEBI" id="CHEBI:29105"/>
        <label>1</label>
    </ligand>
</feature>
<evidence type="ECO:0000313" key="15">
    <source>
        <dbReference type="EMBL" id="STY70865.1"/>
    </source>
</evidence>
<organism evidence="15 16">
    <name type="scientific">Megamonas hypermegale</name>
    <dbReference type="NCBI Taxonomy" id="158847"/>
    <lineage>
        <taxon>Bacteria</taxon>
        <taxon>Bacillati</taxon>
        <taxon>Bacillota</taxon>
        <taxon>Negativicutes</taxon>
        <taxon>Selenomonadales</taxon>
        <taxon>Selenomonadaceae</taxon>
        <taxon>Megamonas</taxon>
    </lineage>
</organism>
<keyword evidence="8 12" id="KW-0067">ATP-binding</keyword>
<name>A0A378NST9_9FIRM</name>
<evidence type="ECO:0000259" key="14">
    <source>
        <dbReference type="PROSITE" id="PS51194"/>
    </source>
</evidence>
<dbReference type="InterPro" id="IPR005259">
    <property type="entry name" value="PriA"/>
</dbReference>
<sequence>MKKLADIYINIPVKSIAKAYTYIIPEKFDILKEGCRVLVPFGNRIMEGFIIKIYANNEHNIDITKLKEIKDIIDTEAWFTPQMYTTAKWMADFYLCSLGETMRLFIPGKNSVQIRPIFNINQQEYDLFLKNKLSPIEISLLEYLFLQKNTDLLTLRHKFSTIDNLSSLLDKLIAKKLIIRDYTYKTKANKIYITYASLNVTVNDDTLATLKNKPAQKKALLYLAKIKEASTKDLANEKISLPTLKALADLDYIKLEKKQILRDSYHQIITKQNADKKLTSDQMTALKNIEIAQHQGKQKFLLYGVTGSGKTQIYIEMALKTRALGKQILILVPEIVLTGQLVTSFKEYFTDDVAVIHSRLSVGERNDTFWRIRTKQVGIIIGARSALFAPFEGLGLIVMDEEHDPSYKQDESPRYHSHDIIEKMAEIYHATLIMGSATPSLESYYKAQIGEYVLLKMPNRIDNLPLPYIEGVDMREELRMGNRKIISLKLKELIADTLAKKEQIIIMLNRRGFSTFVMCRACGHVIKCKYCGLPLVYHRRGILQCHHCDITETVPTICPKCNSKYIKFFGSGTEKLEEELSTLFPQARIIRLDRDTTGKKFAHLDILKQFKAGLYDILLGTQMVAKGHDIPTVTAVGIISADSSLNLPDFRAGERCFGLITQTAGRAGRKNKRGQVIVQTYNLEHYAVQCGIQQDYNHFYNEEILLRKAMYYPPFCQLIKLIIQDENEENALTKAQNLKKLIKDKFQDNKNIIVMGPAPSLIANFKGMYRFNLLLKTNDLNTLRNYLRECKVDIDKNITVDINPINTN</sequence>
<dbReference type="PANTHER" id="PTHR30580">
    <property type="entry name" value="PRIMOSOMAL PROTEIN N"/>
    <property type="match status" value="1"/>
</dbReference>
<comment type="catalytic activity">
    <reaction evidence="11 12">
        <text>ATP + H2O = ADP + phosphate + H(+)</text>
        <dbReference type="Rhea" id="RHEA:13065"/>
        <dbReference type="ChEBI" id="CHEBI:15377"/>
        <dbReference type="ChEBI" id="CHEBI:15378"/>
        <dbReference type="ChEBI" id="CHEBI:30616"/>
        <dbReference type="ChEBI" id="CHEBI:43474"/>
        <dbReference type="ChEBI" id="CHEBI:456216"/>
        <dbReference type="EC" id="5.6.2.4"/>
    </reaction>
</comment>
<evidence type="ECO:0000256" key="10">
    <source>
        <dbReference type="ARBA" id="ARBA00023235"/>
    </source>
</evidence>
<feature type="binding site" evidence="12">
    <location>
        <position position="545"/>
    </location>
    <ligand>
        <name>Zn(2+)</name>
        <dbReference type="ChEBI" id="CHEBI:29105"/>
        <label>2</label>
    </ligand>
</feature>
<keyword evidence="9 12" id="KW-0238">DNA-binding</keyword>
<dbReference type="AlphaFoldDB" id="A0A378NST9"/>
<evidence type="ECO:0000313" key="16">
    <source>
        <dbReference type="Proteomes" id="UP000255234"/>
    </source>
</evidence>
<dbReference type="Proteomes" id="UP000255234">
    <property type="component" value="Unassembled WGS sequence"/>
</dbReference>
<dbReference type="Gene3D" id="3.40.1440.60">
    <property type="entry name" value="PriA, 3(prime) DNA-binding domain"/>
    <property type="match status" value="1"/>
</dbReference>
<keyword evidence="10 12" id="KW-0413">Isomerase</keyword>
<evidence type="ECO:0000256" key="3">
    <source>
        <dbReference type="ARBA" id="ARBA00022723"/>
    </source>
</evidence>